<feature type="compositionally biased region" description="Basic and acidic residues" evidence="1">
    <location>
        <begin position="165"/>
        <end position="181"/>
    </location>
</feature>
<accession>A0A6P9BS67</accession>
<sequence length="339" mass="37381">MKQAGYQPWTASKIYIHMCIQHLSASSSLLPFSLQRAWVLQFFRNLFGGSRHVTQEGEKPTAGVKEKDDIKSELLDCALSDTEVAIPSQEPSVPKMTSSEICPVVMSSPTEELSLMKEATLGDTALKDENNVSALFNSTRMDLGDTAPFAESMLSNNERVSAAGEEDHNSSDRGTLGKHEITPVTYAEDGVSMAAGSMADIKDCNVEDETEHLLKEDVQKESPKSELSPWNRLINMYKQRRRLPASKVANNSYLQIPLWLPIQSNVQIIPTQPVTEDEATLDLMIYGIANPSATTSSSPKAFCILELPENEIREMADDHEIACQDTGSNGSPKHFQSML</sequence>
<dbReference type="InParanoid" id="A0A6P9BS67"/>
<organism evidence="2 3">
    <name type="scientific">Pantherophis guttatus</name>
    <name type="common">Corn snake</name>
    <name type="synonym">Elaphe guttata</name>
    <dbReference type="NCBI Taxonomy" id="94885"/>
    <lineage>
        <taxon>Eukaryota</taxon>
        <taxon>Metazoa</taxon>
        <taxon>Chordata</taxon>
        <taxon>Craniata</taxon>
        <taxon>Vertebrata</taxon>
        <taxon>Euteleostomi</taxon>
        <taxon>Lepidosauria</taxon>
        <taxon>Squamata</taxon>
        <taxon>Bifurcata</taxon>
        <taxon>Unidentata</taxon>
        <taxon>Episquamata</taxon>
        <taxon>Toxicofera</taxon>
        <taxon>Serpentes</taxon>
        <taxon>Colubroidea</taxon>
        <taxon>Colubridae</taxon>
        <taxon>Colubrinae</taxon>
        <taxon>Pantherophis</taxon>
    </lineage>
</organism>
<dbReference type="KEGG" id="pgut:117663984"/>
<evidence type="ECO:0000313" key="3">
    <source>
        <dbReference type="RefSeq" id="XP_034270545.1"/>
    </source>
</evidence>
<protein>
    <submittedName>
        <fullName evidence="3">Uncharacterized protein LOC117663984 isoform X1</fullName>
    </submittedName>
</protein>
<evidence type="ECO:0000256" key="1">
    <source>
        <dbReference type="SAM" id="MobiDB-lite"/>
    </source>
</evidence>
<reference evidence="3" key="1">
    <citation type="submission" date="2025-08" db="UniProtKB">
        <authorList>
            <consortium name="RefSeq"/>
        </authorList>
    </citation>
    <scope>IDENTIFICATION</scope>
    <source>
        <tissue evidence="3">Blood</tissue>
    </source>
</reference>
<evidence type="ECO:0000313" key="2">
    <source>
        <dbReference type="Proteomes" id="UP001652622"/>
    </source>
</evidence>
<name>A0A6P9BS67_PANGU</name>
<keyword evidence="2" id="KW-1185">Reference proteome</keyword>
<gene>
    <name evidence="3" type="primary">LOC117663984</name>
</gene>
<proteinExistence type="predicted"/>
<dbReference type="Proteomes" id="UP001652622">
    <property type="component" value="Unplaced"/>
</dbReference>
<dbReference type="OMA" id="RPWVLQF"/>
<dbReference type="AlphaFoldDB" id="A0A6P9BS67"/>
<feature type="region of interest" description="Disordered" evidence="1">
    <location>
        <begin position="160"/>
        <end position="181"/>
    </location>
</feature>
<dbReference type="GeneID" id="117663984"/>
<dbReference type="RefSeq" id="XP_034270545.1">
    <property type="nucleotide sequence ID" value="XM_034414654.1"/>
</dbReference>